<feature type="region of interest" description="Disordered" evidence="1">
    <location>
        <begin position="59"/>
        <end position="130"/>
    </location>
</feature>
<organism evidence="2 3">
    <name type="scientific">Arabis nemorensis</name>
    <dbReference type="NCBI Taxonomy" id="586526"/>
    <lineage>
        <taxon>Eukaryota</taxon>
        <taxon>Viridiplantae</taxon>
        <taxon>Streptophyta</taxon>
        <taxon>Embryophyta</taxon>
        <taxon>Tracheophyta</taxon>
        <taxon>Spermatophyta</taxon>
        <taxon>Magnoliopsida</taxon>
        <taxon>eudicotyledons</taxon>
        <taxon>Gunneridae</taxon>
        <taxon>Pentapetalae</taxon>
        <taxon>rosids</taxon>
        <taxon>malvids</taxon>
        <taxon>Brassicales</taxon>
        <taxon>Brassicaceae</taxon>
        <taxon>Arabideae</taxon>
        <taxon>Arabis</taxon>
    </lineage>
</organism>
<feature type="compositionally biased region" description="Polar residues" evidence="1">
    <location>
        <begin position="107"/>
        <end position="116"/>
    </location>
</feature>
<comment type="caution">
    <text evidence="2">The sequence shown here is derived from an EMBL/GenBank/DDBJ whole genome shotgun (WGS) entry which is preliminary data.</text>
</comment>
<proteinExistence type="predicted"/>
<protein>
    <submittedName>
        <fullName evidence="2">Uncharacterized protein</fullName>
    </submittedName>
</protein>
<dbReference type="AlphaFoldDB" id="A0A565CAD8"/>
<reference evidence="2" key="1">
    <citation type="submission" date="2019-07" db="EMBL/GenBank/DDBJ databases">
        <authorList>
            <person name="Dittberner H."/>
        </authorList>
    </citation>
    <scope>NUCLEOTIDE SEQUENCE [LARGE SCALE GENOMIC DNA]</scope>
</reference>
<dbReference type="EMBL" id="CABITT030000007">
    <property type="protein sequence ID" value="VVB10624.1"/>
    <property type="molecule type" value="Genomic_DNA"/>
</dbReference>
<keyword evidence="3" id="KW-1185">Reference proteome</keyword>
<evidence type="ECO:0000313" key="3">
    <source>
        <dbReference type="Proteomes" id="UP000489600"/>
    </source>
</evidence>
<accession>A0A565CAD8</accession>
<sequence length="130" mass="14260">MACVSEEHESTGPWYFGSGSSSHMVDTINNLHDIKKVKAQGWRYEYVWTGPQGEACECSPHENTGRSIIVRPQGYKNGVGSEVQSSSEEKSGSEEQSGSEQAVVQQMHQNHSSSDLISDVSEGRKSKGRI</sequence>
<name>A0A565CAD8_9BRAS</name>
<dbReference type="Proteomes" id="UP000489600">
    <property type="component" value="Unassembled WGS sequence"/>
</dbReference>
<feature type="compositionally biased region" description="Low complexity" evidence="1">
    <location>
        <begin position="94"/>
        <end position="106"/>
    </location>
</feature>
<evidence type="ECO:0000313" key="2">
    <source>
        <dbReference type="EMBL" id="VVB10624.1"/>
    </source>
</evidence>
<gene>
    <name evidence="2" type="ORF">ANE_LOCUS21068</name>
</gene>
<feature type="compositionally biased region" description="Basic and acidic residues" evidence="1">
    <location>
        <begin position="121"/>
        <end position="130"/>
    </location>
</feature>
<evidence type="ECO:0000256" key="1">
    <source>
        <dbReference type="SAM" id="MobiDB-lite"/>
    </source>
</evidence>